<dbReference type="Proteomes" id="UP000887561">
    <property type="component" value="Unplaced"/>
</dbReference>
<dbReference type="InterPro" id="IPR057541">
    <property type="entry name" value="PACS1/2_N"/>
</dbReference>
<evidence type="ECO:0000256" key="3">
    <source>
        <dbReference type="SAM" id="MobiDB-lite"/>
    </source>
</evidence>
<feature type="region of interest" description="Disordered" evidence="3">
    <location>
        <begin position="295"/>
        <end position="314"/>
    </location>
</feature>
<dbReference type="AlphaFoldDB" id="A0A915LFV8"/>
<feature type="region of interest" description="Disordered" evidence="3">
    <location>
        <begin position="179"/>
        <end position="244"/>
    </location>
</feature>
<reference evidence="7" key="1">
    <citation type="submission" date="2022-11" db="UniProtKB">
        <authorList>
            <consortium name="WormBaseParasite"/>
        </authorList>
    </citation>
    <scope>IDENTIFICATION</scope>
</reference>
<evidence type="ECO:0000313" key="6">
    <source>
        <dbReference type="Proteomes" id="UP000887561"/>
    </source>
</evidence>
<dbReference type="Pfam" id="PF10254">
    <property type="entry name" value="Pacs-1"/>
    <property type="match status" value="1"/>
</dbReference>
<dbReference type="PANTHER" id="PTHR13280">
    <property type="entry name" value="PHOSPHOFURIN ACIDIC CLUSTER SORTING PROTEIN"/>
    <property type="match status" value="1"/>
</dbReference>
<evidence type="ECO:0000259" key="4">
    <source>
        <dbReference type="Pfam" id="PF10254"/>
    </source>
</evidence>
<organism evidence="6 7">
    <name type="scientific">Meloidogyne javanica</name>
    <name type="common">Root-knot nematode worm</name>
    <dbReference type="NCBI Taxonomy" id="6303"/>
    <lineage>
        <taxon>Eukaryota</taxon>
        <taxon>Metazoa</taxon>
        <taxon>Ecdysozoa</taxon>
        <taxon>Nematoda</taxon>
        <taxon>Chromadorea</taxon>
        <taxon>Rhabditida</taxon>
        <taxon>Tylenchina</taxon>
        <taxon>Tylenchomorpha</taxon>
        <taxon>Tylenchoidea</taxon>
        <taxon>Meloidogynidae</taxon>
        <taxon>Meloidogyninae</taxon>
        <taxon>Meloidogyne</taxon>
        <taxon>Meloidogyne incognita group</taxon>
    </lineage>
</organism>
<name>A0A915LFV8_MELJA</name>
<dbReference type="InterPro" id="IPR019381">
    <property type="entry name" value="PACS1/2_C"/>
</dbReference>
<dbReference type="WBParaSite" id="scaffold11329_cov238.g15484">
    <property type="protein sequence ID" value="scaffold11329_cov238.g15484"/>
    <property type="gene ID" value="scaffold11329_cov238.g15484"/>
</dbReference>
<feature type="region of interest" description="Disordered" evidence="3">
    <location>
        <begin position="351"/>
        <end position="392"/>
    </location>
</feature>
<protein>
    <submittedName>
        <fullName evidence="7">Phosphofurin acidic cluster sorting protein 1</fullName>
    </submittedName>
</protein>
<comment type="similarity">
    <text evidence="1">Belongs to the PACS family.</text>
</comment>
<feature type="compositionally biased region" description="Acidic residues" evidence="3">
    <location>
        <begin position="209"/>
        <end position="227"/>
    </location>
</feature>
<accession>A0A915LFV8</accession>
<dbReference type="GO" id="GO:0072659">
    <property type="term" value="P:protein localization to plasma membrane"/>
    <property type="evidence" value="ECO:0007669"/>
    <property type="project" value="TreeGrafter"/>
</dbReference>
<feature type="compositionally biased region" description="Low complexity" evidence="3">
    <location>
        <begin position="179"/>
        <end position="189"/>
    </location>
</feature>
<feature type="compositionally biased region" description="Basic and acidic residues" evidence="3">
    <location>
        <begin position="367"/>
        <end position="383"/>
    </location>
</feature>
<evidence type="ECO:0000259" key="5">
    <source>
        <dbReference type="Pfam" id="PF25332"/>
    </source>
</evidence>
<feature type="domain" description="Phosphofurin acidic cluster sorting protein 1/2 C-terminal" evidence="4">
    <location>
        <begin position="427"/>
        <end position="898"/>
    </location>
</feature>
<evidence type="ECO:0000256" key="2">
    <source>
        <dbReference type="ARBA" id="ARBA00022553"/>
    </source>
</evidence>
<keyword evidence="2" id="KW-0597">Phosphoprotein</keyword>
<evidence type="ECO:0000313" key="7">
    <source>
        <dbReference type="WBParaSite" id="scaffold11329_cov238.g15484"/>
    </source>
</evidence>
<evidence type="ECO:0000256" key="1">
    <source>
        <dbReference type="ARBA" id="ARBA00008590"/>
    </source>
</evidence>
<proteinExistence type="inferred from homology"/>
<feature type="domain" description="Phosphofurin acidic cluster sorting protein 1/2 N-terminal C2" evidence="5">
    <location>
        <begin position="14"/>
        <end position="179"/>
    </location>
</feature>
<feature type="region of interest" description="Disordered" evidence="3">
    <location>
        <begin position="712"/>
        <end position="736"/>
    </location>
</feature>
<feature type="compositionally biased region" description="Basic and acidic residues" evidence="3">
    <location>
        <begin position="228"/>
        <end position="238"/>
    </location>
</feature>
<keyword evidence="6" id="KW-1185">Reference proteome</keyword>
<dbReference type="Pfam" id="PF25332">
    <property type="entry name" value="C2_PACS_N"/>
    <property type="match status" value="1"/>
</dbReference>
<feature type="compositionally biased region" description="Low complexity" evidence="3">
    <location>
        <begin position="721"/>
        <end position="736"/>
    </location>
</feature>
<sequence length="911" mass="102212">MSSNKAILPQNVLSMRFYANWDVDRTSSSIAVQRTLSMVFTRLVLTKTLITSETTPFTIAVRLQGNRRILRSNDLCISPTKLETPLDISFTIQYSHYIKRKTNNLQILIQRRKRYKNRQIPGFKTLAMGRLNLDEILQFGGSREIIVWDASCLNKARHSMRELHAGKIYVNSCFTSSAESPEPYSGPSSSRRRQRLVATVSEKEPMVLSEEEPEEFTTGEESESDMDDTPRGRSNDQRRQKKFLKQRNIKQRIIALLRKFKPEDETVLECPLSSRSIVPPTEQELEEIFEELGNISDSGPELEPDKMSIVSNPRPKIRPFFGSKSDIMPPIEDYRNDEYPFLSDEITDDSEFASSNDDIQQSQQQQNKRESEQFDVSRKESHGKPNFYVRPPLPLTHSETLQSVLSSSEPPQNKVVLDSMEDLLKRLDNLSLSNNQIIPEHIWICSSKDLNWLSKVNSKALEPINLFDCPTEGSVKMMLQAVIGKIQNFCNYNSISPPVSIIGVLGGDHLLSNILRAYVHLLQDKACKEDWLYYLRFALVLPPTSAIGRLLSQVAGFGGYSEAIWKVIQSVSLAFREENYSNLTDQLIEIRNCLVALQGSQENKRCTNLQIGEAMLQLCKNKSSGRQLGYKGENGTSDILNGKLQVFVPFLAELLTCSTVGGEQPSNSETSTNLASLHFISSQTAQADEHLTEFSPECSSIDANIANSINTSAKTPRILHSTPSGTEPSTSTSSPLTRELQIEYWTTSNYPCSPPAFTQQATQSFHNDFCSPSTSNISTTSGSKFSMKASVRTLSIAREPLNHLLSILFVKERKKDKVLQKLGRRSKQKSFENNTAGFCAQSRVVSGVTRIVCTCGGGGIGKKDAGMNVTIDGVLWKGVRFFQISAQWQTHVKLFPVTFPMDLPLMSILPT</sequence>
<dbReference type="PANTHER" id="PTHR13280:SF17">
    <property type="entry name" value="KRUEPPEL TARGET AT 95D, ISOFORM A"/>
    <property type="match status" value="1"/>
</dbReference>